<dbReference type="EMBL" id="BRXZ01001868">
    <property type="protein sequence ID" value="GMH48323.1"/>
    <property type="molecule type" value="Genomic_DNA"/>
</dbReference>
<reference evidence="1" key="1">
    <citation type="submission" date="2022-07" db="EMBL/GenBank/DDBJ databases">
        <title>Genome analysis of Parmales, a sister group of diatoms, reveals the evolutionary specialization of diatoms from phago-mixotrophs to photoautotrophs.</title>
        <authorList>
            <person name="Ban H."/>
            <person name="Sato S."/>
            <person name="Yoshikawa S."/>
            <person name="Kazumasa Y."/>
            <person name="Nakamura Y."/>
            <person name="Ichinomiya M."/>
            <person name="Saitoh K."/>
            <person name="Sato N."/>
            <person name="Blanc-Mathieu R."/>
            <person name="Endo H."/>
            <person name="Kuwata A."/>
            <person name="Ogata H."/>
        </authorList>
    </citation>
    <scope>NUCLEOTIDE SEQUENCE</scope>
</reference>
<comment type="caution">
    <text evidence="1">The sequence shown here is derived from an EMBL/GenBank/DDBJ whole genome shotgun (WGS) entry which is preliminary data.</text>
</comment>
<gene>
    <name evidence="1" type="ORF">TrRE_jg10703</name>
</gene>
<dbReference type="Proteomes" id="UP001165082">
    <property type="component" value="Unassembled WGS sequence"/>
</dbReference>
<name>A0A9W6ZBY5_9STRA</name>
<feature type="non-terminal residue" evidence="1">
    <location>
        <position position="1"/>
    </location>
</feature>
<accession>A0A9W6ZBY5</accession>
<organism evidence="1 2">
    <name type="scientific">Triparma retinervis</name>
    <dbReference type="NCBI Taxonomy" id="2557542"/>
    <lineage>
        <taxon>Eukaryota</taxon>
        <taxon>Sar</taxon>
        <taxon>Stramenopiles</taxon>
        <taxon>Ochrophyta</taxon>
        <taxon>Bolidophyceae</taxon>
        <taxon>Parmales</taxon>
        <taxon>Triparmaceae</taxon>
        <taxon>Triparma</taxon>
    </lineage>
</organism>
<keyword evidence="2" id="KW-1185">Reference proteome</keyword>
<sequence length="216" mass="24570">MSAALKKKSAQIESLRSQNAKLKNQLLLEVHSDKAHDELKSTLVEKGAIQDLMVETVLDVKRAHVGLVVHDSPKAVVDYLMEEDTESNFKRHILNPKEDIQKEGRIMLWQHAVNGGNKVIEYLLCLRMKREKDSGFAVEIKSIQETELKKNVLEKHDELVSRTNKRILSRRARIEGELKIIEFEFGQASLTFAGTLEAQGGKQIAKFITTQTLKRN</sequence>
<dbReference type="AlphaFoldDB" id="A0A9W6ZBY5"/>
<evidence type="ECO:0000313" key="1">
    <source>
        <dbReference type="EMBL" id="GMH48323.1"/>
    </source>
</evidence>
<dbReference type="OrthoDB" id="10420645at2759"/>
<evidence type="ECO:0000313" key="2">
    <source>
        <dbReference type="Proteomes" id="UP001165082"/>
    </source>
</evidence>
<protein>
    <submittedName>
        <fullName evidence="1">Uncharacterized protein</fullName>
    </submittedName>
</protein>
<proteinExistence type="predicted"/>